<evidence type="ECO:0000259" key="6">
    <source>
        <dbReference type="SMART" id="SM00642"/>
    </source>
</evidence>
<sequence length="522" mass="59487">MRRFLHCFLFLISTHRLLAQNQPVGEPPRVGYQIFVRSFADSNGDGIGDINGITAKLDYLQQIGADVLWLTPVSPSPSYHKYDVTDYRGIDPEFGTMADFKRLLTEAHRRKMKVLFDFVINHSSSQHPWFKAAVADRQSPYRNWYVWMSQRAIDSMGVAYRERTADSWELRPWHTPRGESASPDAEKYYGLFWGGMPDLNMDNQSLRRELYDIGRFWLTEVGVDGFRLDAAKHIYPQWDVAKNHQFWQEFRQALQTVKPDVLLLGEVWDTADKVAPYFKGLPANFHFDACFALQNMAKTGRDSSLVSKLLADYAAYGKENPAFVSATMVNNHDQNRIGSIVGGDPNRMRVAASLLLTLPGQPWIYYGEELGMLGTKPDELIREPFLWTTRATDTARTRWQTPRFSTDSTVAPLSQQQTDPKSLYNHYRKLIALRRQTPALAQVLNPNLQPSSIRQDGVLAFVRPHASGDVLVVHNLGNVPSTVTLPTAERRFRNMLFTSEATATLQKDQLTLPPYSVVVLRK</sequence>
<proteinExistence type="inferred from homology"/>
<dbReference type="KEGG" id="fae:FAES_3519"/>
<name>I0KBM3_9BACT</name>
<dbReference type="GO" id="GO:0043169">
    <property type="term" value="F:cation binding"/>
    <property type="evidence" value="ECO:0007669"/>
    <property type="project" value="InterPro"/>
</dbReference>
<dbReference type="GO" id="GO:0004556">
    <property type="term" value="F:alpha-amylase activity"/>
    <property type="evidence" value="ECO:0007669"/>
    <property type="project" value="UniProtKB-UniRule"/>
</dbReference>
<comment type="catalytic activity">
    <reaction evidence="5">
        <text>Endohydrolysis of (1-&gt;4)-alpha-D-glucosidic linkages in polysaccharides containing three or more (1-&gt;4)-alpha-linked D-glucose units.</text>
        <dbReference type="EC" id="3.2.1.1"/>
    </reaction>
</comment>
<dbReference type="InterPro" id="IPR006047">
    <property type="entry name" value="GH13_cat_dom"/>
</dbReference>
<dbReference type="PRINTS" id="PR00110">
    <property type="entry name" value="ALPHAAMYLASE"/>
</dbReference>
<evidence type="ECO:0000256" key="3">
    <source>
        <dbReference type="ARBA" id="ARBA00023295"/>
    </source>
</evidence>
<dbReference type="EMBL" id="HE796683">
    <property type="protein sequence ID" value="CCH01526.1"/>
    <property type="molecule type" value="Genomic_DNA"/>
</dbReference>
<dbReference type="PANTHER" id="PTHR10357">
    <property type="entry name" value="ALPHA-AMYLASE FAMILY MEMBER"/>
    <property type="match status" value="1"/>
</dbReference>
<keyword evidence="5" id="KW-0119">Carbohydrate metabolism</keyword>
<dbReference type="Gene3D" id="2.60.40.1180">
    <property type="entry name" value="Golgi alpha-mannosidase II"/>
    <property type="match status" value="1"/>
</dbReference>
<evidence type="ECO:0000313" key="7">
    <source>
        <dbReference type="EMBL" id="CCH01526.1"/>
    </source>
</evidence>
<dbReference type="Gene3D" id="3.90.400.10">
    <property type="entry name" value="Oligo-1,6-glucosidase, Domain 2"/>
    <property type="match status" value="1"/>
</dbReference>
<evidence type="ECO:0000313" key="8">
    <source>
        <dbReference type="Proteomes" id="UP000011058"/>
    </source>
</evidence>
<dbReference type="InterPro" id="IPR056300">
    <property type="entry name" value="SusG-like_C"/>
</dbReference>
<keyword evidence="8" id="KW-1185">Reference proteome</keyword>
<reference evidence="7 8" key="1">
    <citation type="journal article" date="2012" name="J. Bacteriol.">
        <title>Genome Sequence of Fibrella aestuarina BUZ 2T, a Filamentous Marine Bacterium.</title>
        <authorList>
            <person name="Filippini M."/>
            <person name="Qi W."/>
            <person name="Blom J."/>
            <person name="Goesmann A."/>
            <person name="Smits T.H."/>
            <person name="Bagheri H.C."/>
        </authorList>
    </citation>
    <scope>NUCLEOTIDE SEQUENCE [LARGE SCALE GENOMIC DNA]</scope>
    <source>
        <strain evidence="8">BUZ 2T</strain>
    </source>
</reference>
<dbReference type="STRING" id="1166018.FAES_3519"/>
<dbReference type="EC" id="3.2.1.1" evidence="5"/>
<dbReference type="PANTHER" id="PTHR10357:SF179">
    <property type="entry name" value="NEUTRAL AND BASIC AMINO ACID TRANSPORT PROTEIN RBAT"/>
    <property type="match status" value="1"/>
</dbReference>
<protein>
    <recommendedName>
        <fullName evidence="5">Alpha-amylase</fullName>
        <ecNumber evidence="5">3.2.1.1</ecNumber>
    </recommendedName>
</protein>
<dbReference type="InterPro" id="IPR013780">
    <property type="entry name" value="Glyco_hydro_b"/>
</dbReference>
<gene>
    <name evidence="7" type="ORF">FAES_3519</name>
</gene>
<dbReference type="SMR" id="I0KBM3"/>
<feature type="domain" description="Glycosyl hydrolase family 13 catalytic" evidence="6">
    <location>
        <begin position="33"/>
        <end position="434"/>
    </location>
</feature>
<dbReference type="InterPro" id="IPR017853">
    <property type="entry name" value="GH"/>
</dbReference>
<dbReference type="Proteomes" id="UP000011058">
    <property type="component" value="Chromosome"/>
</dbReference>
<evidence type="ECO:0000256" key="4">
    <source>
        <dbReference type="RuleBase" id="RU003615"/>
    </source>
</evidence>
<dbReference type="eggNOG" id="COG0366">
    <property type="taxonomic scope" value="Bacteria"/>
</dbReference>
<accession>I0KBM3</accession>
<dbReference type="OrthoDB" id="9806009at2"/>
<dbReference type="PATRIC" id="fig|1166018.3.peg.5297"/>
<dbReference type="HOGENOM" id="CLU_006462_2_4_10"/>
<dbReference type="SUPFAM" id="SSF51011">
    <property type="entry name" value="Glycosyl hydrolase domain"/>
    <property type="match status" value="1"/>
</dbReference>
<evidence type="ECO:0000256" key="1">
    <source>
        <dbReference type="ARBA" id="ARBA00008061"/>
    </source>
</evidence>
<dbReference type="RefSeq" id="WP_015332625.1">
    <property type="nucleotide sequence ID" value="NC_020054.1"/>
</dbReference>
<evidence type="ECO:0000256" key="5">
    <source>
        <dbReference type="RuleBase" id="RU361134"/>
    </source>
</evidence>
<dbReference type="GO" id="GO:0009313">
    <property type="term" value="P:oligosaccharide catabolic process"/>
    <property type="evidence" value="ECO:0007669"/>
    <property type="project" value="TreeGrafter"/>
</dbReference>
<keyword evidence="2 5" id="KW-0378">Hydrolase</keyword>
<organism evidence="7 8">
    <name type="scientific">Fibrella aestuarina BUZ 2</name>
    <dbReference type="NCBI Taxonomy" id="1166018"/>
    <lineage>
        <taxon>Bacteria</taxon>
        <taxon>Pseudomonadati</taxon>
        <taxon>Bacteroidota</taxon>
        <taxon>Cytophagia</taxon>
        <taxon>Cytophagales</taxon>
        <taxon>Spirosomataceae</taxon>
        <taxon>Fibrella</taxon>
    </lineage>
</organism>
<dbReference type="InterPro" id="IPR006046">
    <property type="entry name" value="Alpha_amylase"/>
</dbReference>
<dbReference type="CDD" id="cd11316">
    <property type="entry name" value="AmyAc_bac2_AmyA"/>
    <property type="match status" value="1"/>
</dbReference>
<dbReference type="Pfam" id="PF00128">
    <property type="entry name" value="Alpha-amylase"/>
    <property type="match status" value="1"/>
</dbReference>
<comment type="similarity">
    <text evidence="1 4">Belongs to the glycosyl hydrolase 13 family.</text>
</comment>
<dbReference type="Pfam" id="PF23915">
    <property type="entry name" value="SusG_C"/>
    <property type="match status" value="1"/>
</dbReference>
<evidence type="ECO:0000256" key="2">
    <source>
        <dbReference type="ARBA" id="ARBA00022801"/>
    </source>
</evidence>
<dbReference type="SMART" id="SM00642">
    <property type="entry name" value="Aamy"/>
    <property type="match status" value="1"/>
</dbReference>
<dbReference type="InterPro" id="IPR045857">
    <property type="entry name" value="O16G_dom_2"/>
</dbReference>
<dbReference type="AlphaFoldDB" id="I0KBM3"/>
<dbReference type="SUPFAM" id="SSF51445">
    <property type="entry name" value="(Trans)glycosidases"/>
    <property type="match status" value="1"/>
</dbReference>
<keyword evidence="3 5" id="KW-0326">Glycosidase</keyword>
<dbReference type="Gene3D" id="3.20.20.80">
    <property type="entry name" value="Glycosidases"/>
    <property type="match status" value="1"/>
</dbReference>